<dbReference type="InParanoid" id="A0A0C2W8P4"/>
<organism evidence="1 2">
    <name type="scientific">Amanita muscaria (strain Koide BX008)</name>
    <dbReference type="NCBI Taxonomy" id="946122"/>
    <lineage>
        <taxon>Eukaryota</taxon>
        <taxon>Fungi</taxon>
        <taxon>Dikarya</taxon>
        <taxon>Basidiomycota</taxon>
        <taxon>Agaricomycotina</taxon>
        <taxon>Agaricomycetes</taxon>
        <taxon>Agaricomycetidae</taxon>
        <taxon>Agaricales</taxon>
        <taxon>Pluteineae</taxon>
        <taxon>Amanitaceae</taxon>
        <taxon>Amanita</taxon>
    </lineage>
</organism>
<sequence length="124" mass="14390">MFAVRASCQLTNIFGFGDLTPGWVLSDFCGMKVVEGLRTIGLFPVSFRPINFNRCSQIWIGDNKPNLVRVSMCVRAGICHWWKPNPNLDRYSHYQQPKPKQLMLNSDMLEFYHIFLLQVISKYS</sequence>
<dbReference type="HOGENOM" id="CLU_2003332_0_0_1"/>
<reference evidence="1 2" key="1">
    <citation type="submission" date="2014-04" db="EMBL/GenBank/DDBJ databases">
        <title>Evolutionary Origins and Diversification of the Mycorrhizal Mutualists.</title>
        <authorList>
            <consortium name="DOE Joint Genome Institute"/>
            <consortium name="Mycorrhizal Genomics Consortium"/>
            <person name="Kohler A."/>
            <person name="Kuo A."/>
            <person name="Nagy L.G."/>
            <person name="Floudas D."/>
            <person name="Copeland A."/>
            <person name="Barry K.W."/>
            <person name="Cichocki N."/>
            <person name="Veneault-Fourrey C."/>
            <person name="LaButti K."/>
            <person name="Lindquist E.A."/>
            <person name="Lipzen A."/>
            <person name="Lundell T."/>
            <person name="Morin E."/>
            <person name="Murat C."/>
            <person name="Riley R."/>
            <person name="Ohm R."/>
            <person name="Sun H."/>
            <person name="Tunlid A."/>
            <person name="Henrissat B."/>
            <person name="Grigoriev I.V."/>
            <person name="Hibbett D.S."/>
            <person name="Martin F."/>
        </authorList>
    </citation>
    <scope>NUCLEOTIDE SEQUENCE [LARGE SCALE GENOMIC DNA]</scope>
    <source>
        <strain evidence="1 2">Koide BX008</strain>
    </source>
</reference>
<proteinExistence type="predicted"/>
<gene>
    <name evidence="1" type="ORF">M378DRAFT_381516</name>
</gene>
<accession>A0A0C2W8P4</accession>
<name>A0A0C2W8P4_AMAMK</name>
<dbReference type="EMBL" id="KN818366">
    <property type="protein sequence ID" value="KIL57532.1"/>
    <property type="molecule type" value="Genomic_DNA"/>
</dbReference>
<protein>
    <submittedName>
        <fullName evidence="1">Uncharacterized protein</fullName>
    </submittedName>
</protein>
<dbReference type="Proteomes" id="UP000054549">
    <property type="component" value="Unassembled WGS sequence"/>
</dbReference>
<evidence type="ECO:0000313" key="2">
    <source>
        <dbReference type="Proteomes" id="UP000054549"/>
    </source>
</evidence>
<evidence type="ECO:0000313" key="1">
    <source>
        <dbReference type="EMBL" id="KIL57532.1"/>
    </source>
</evidence>
<keyword evidence="2" id="KW-1185">Reference proteome</keyword>
<dbReference type="AlphaFoldDB" id="A0A0C2W8P4"/>